<dbReference type="EMBL" id="HACG01030279">
    <property type="protein sequence ID" value="CEK77144.1"/>
    <property type="molecule type" value="Transcribed_RNA"/>
</dbReference>
<name>A0A0B7A840_9EUPU</name>
<sequence length="270" mass="30149">GVKNTEQLCCDNIEQPCQTNNSEQHCSDANNTEQHCCETNNTEQHCCDADNTEQYCCDADNTEQHCSSVNNTGHIYSRDNNTEKLYSNASNKKQVYSDPLHPLSYIADSHLLSTSKSDVLPVLESASTTDPALSVSKNIDICSETFRNESIKQHKFVDVGDLVVGQALVRENLYSSLVCSPECNTDDGNSVCSHVVSREDCRHGELIDVLKDTHGDLRNQVYCHVKAKFSQWMRSNPNEEFDVCSLDEDLVADTSPVLETDLVYVDCVHE</sequence>
<feature type="non-terminal residue" evidence="1">
    <location>
        <position position="1"/>
    </location>
</feature>
<reference evidence="1" key="1">
    <citation type="submission" date="2014-12" db="EMBL/GenBank/DDBJ databases">
        <title>Insight into the proteome of Arion vulgaris.</title>
        <authorList>
            <person name="Aradska J."/>
            <person name="Bulat T."/>
            <person name="Smidak R."/>
            <person name="Sarate P."/>
            <person name="Gangsoo J."/>
            <person name="Sialana F."/>
            <person name="Bilban M."/>
            <person name="Lubec G."/>
        </authorList>
    </citation>
    <scope>NUCLEOTIDE SEQUENCE</scope>
    <source>
        <tissue evidence="1">Skin</tissue>
    </source>
</reference>
<proteinExistence type="predicted"/>
<dbReference type="AlphaFoldDB" id="A0A0B7A840"/>
<organism evidence="1">
    <name type="scientific">Arion vulgaris</name>
    <dbReference type="NCBI Taxonomy" id="1028688"/>
    <lineage>
        <taxon>Eukaryota</taxon>
        <taxon>Metazoa</taxon>
        <taxon>Spiralia</taxon>
        <taxon>Lophotrochozoa</taxon>
        <taxon>Mollusca</taxon>
        <taxon>Gastropoda</taxon>
        <taxon>Heterobranchia</taxon>
        <taxon>Euthyneura</taxon>
        <taxon>Panpulmonata</taxon>
        <taxon>Eupulmonata</taxon>
        <taxon>Stylommatophora</taxon>
        <taxon>Helicina</taxon>
        <taxon>Arionoidea</taxon>
        <taxon>Arionidae</taxon>
        <taxon>Arion</taxon>
    </lineage>
</organism>
<evidence type="ECO:0000313" key="1">
    <source>
        <dbReference type="EMBL" id="CEK77144.1"/>
    </source>
</evidence>
<protein>
    <submittedName>
        <fullName evidence="1">Uncharacterized protein</fullName>
    </submittedName>
</protein>
<gene>
    <name evidence="1" type="primary">ORF103196</name>
</gene>
<accession>A0A0B7A840</accession>